<keyword evidence="2" id="KW-1185">Reference proteome</keyword>
<evidence type="ECO:0000313" key="2">
    <source>
        <dbReference type="Proteomes" id="UP000294095"/>
    </source>
</evidence>
<dbReference type="EMBL" id="MK310226">
    <property type="protein sequence ID" value="QBI90072.1"/>
    <property type="molecule type" value="Genomic_DNA"/>
</dbReference>
<protein>
    <submittedName>
        <fullName evidence="1">Uncharacterized protein</fullName>
    </submittedName>
</protein>
<organism evidence="1 2">
    <name type="scientific">Halobacterium phage ChaoS9</name>
    <dbReference type="NCBI Taxonomy" id="2847105"/>
    <lineage>
        <taxon>Viruses</taxon>
        <taxon>Duplodnaviria</taxon>
        <taxon>Heunggongvirae</taxon>
        <taxon>Uroviricota</taxon>
        <taxon>Caudoviricetes</taxon>
        <taxon>Vertoviridae</taxon>
        <taxon>Chaovirus</taxon>
        <taxon>Chaovirus bigenum</taxon>
        <taxon>Chaovirus ChaoS9</taxon>
    </lineage>
</organism>
<sequence length="168" mass="18720">MQLRDSQRAAEDLANELNVVDDQALDTLRADEMFAAWAYIYQQADLYAAEVEETLAGDAMKEAARVAARGARDVAVTRAEELLGRRLRQYTRLEEFAAWVSGELCLDASARNDDGYVVIRASEAAVADNCGRLQERGIPARVDEDDPTRLVVYPPMGHAARSEVFRNR</sequence>
<reference evidence="2" key="1">
    <citation type="journal article" date="2019" name="Genes (Basel)">
        <title>Halobacterium salinarum virus ChaoS9, a Novel Halovirus Related to PhiH1 and PhiCh1.</title>
        <authorList>
            <person name="Dyall-Smith M."/>
            <person name="Palm P."/>
            <person name="Wanner G."/>
            <person name="Witte A."/>
            <person name="Oesterhelt D."/>
            <person name="Pfeiffer F."/>
        </authorList>
    </citation>
    <scope>NUCLEOTIDE SEQUENCE [LARGE SCALE GENOMIC DNA]</scope>
</reference>
<name>A0A481V7B8_9CAUD</name>
<evidence type="ECO:0000313" key="1">
    <source>
        <dbReference type="EMBL" id="QBI90072.1"/>
    </source>
</evidence>
<accession>A0A481V7B8</accession>
<dbReference type="Proteomes" id="UP000294095">
    <property type="component" value="Segment"/>
</dbReference>
<gene>
    <name evidence="1" type="ORF">ChaoS9_335</name>
</gene>
<proteinExistence type="predicted"/>